<evidence type="ECO:0000256" key="3">
    <source>
        <dbReference type="ARBA" id="ARBA00023180"/>
    </source>
</evidence>
<dbReference type="STRING" id="56857.A0A200QRS8"/>
<accession>A0A200QRS8</accession>
<organism evidence="6 7">
    <name type="scientific">Macleaya cordata</name>
    <name type="common">Five-seeded plume-poppy</name>
    <name type="synonym">Bocconia cordata</name>
    <dbReference type="NCBI Taxonomy" id="56857"/>
    <lineage>
        <taxon>Eukaryota</taxon>
        <taxon>Viridiplantae</taxon>
        <taxon>Streptophyta</taxon>
        <taxon>Embryophyta</taxon>
        <taxon>Tracheophyta</taxon>
        <taxon>Spermatophyta</taxon>
        <taxon>Magnoliopsida</taxon>
        <taxon>Ranunculales</taxon>
        <taxon>Papaveraceae</taxon>
        <taxon>Papaveroideae</taxon>
        <taxon>Macleaya</taxon>
    </lineage>
</organism>
<evidence type="ECO:0000256" key="1">
    <source>
        <dbReference type="ARBA" id="ARBA00022729"/>
    </source>
</evidence>
<keyword evidence="1 4" id="KW-0732">Signal</keyword>
<evidence type="ECO:0000256" key="4">
    <source>
        <dbReference type="SAM" id="SignalP"/>
    </source>
</evidence>
<protein>
    <submittedName>
        <fullName evidence="6">Gnk2-homologous domain</fullName>
    </submittedName>
</protein>
<keyword evidence="7" id="KW-1185">Reference proteome</keyword>
<dbReference type="InterPro" id="IPR038408">
    <property type="entry name" value="GNK2_sf"/>
</dbReference>
<keyword evidence="3" id="KW-0325">Glycoprotein</keyword>
<dbReference type="InterPro" id="IPR002902">
    <property type="entry name" value="GNK2"/>
</dbReference>
<dbReference type="InParanoid" id="A0A200QRS8"/>
<dbReference type="PANTHER" id="PTHR32099:SF63">
    <property type="entry name" value="CYSTEINE-RICH REPEAT SECRETORY PROTEIN 38-LIKE"/>
    <property type="match status" value="1"/>
</dbReference>
<dbReference type="OMA" id="WERIFRG"/>
<name>A0A200QRS8_MACCD</name>
<dbReference type="Pfam" id="PF01657">
    <property type="entry name" value="Stress-antifung"/>
    <property type="match status" value="2"/>
</dbReference>
<evidence type="ECO:0000256" key="2">
    <source>
        <dbReference type="ARBA" id="ARBA00022737"/>
    </source>
</evidence>
<feature type="chain" id="PRO_5012555326" evidence="4">
    <location>
        <begin position="35"/>
        <end position="288"/>
    </location>
</feature>
<dbReference type="PANTHER" id="PTHR32099">
    <property type="entry name" value="CYSTEINE-RICH REPEAT SECRETORY PROTEIN"/>
    <property type="match status" value="1"/>
</dbReference>
<dbReference type="Gene3D" id="3.30.430.20">
    <property type="entry name" value="Gnk2 domain, C-X8-C-X2-C motif"/>
    <property type="match status" value="2"/>
</dbReference>
<sequence>MHLHKMQATNNGVNLIILLPILLLVIPCTPIARAADPLFIICIPTQNYTSNSSFESNLLLLLKSITSNTSLSGGFYNTSFGSNEDDSVYGLALCRGDVMPEVCQNCVINASRGIVEQCPSGKQATISYEFCQVRYSDQNFFSMMVHAVKYPNWNNTKQDILDPDQYTLILNDLMTNISNRAAFDSSGNMFATDEASLTSTGRKLYGLGQCTRDISRDDCYKCLRGEVGDIVGCCSSYEGGIVVDNSCNLRYELYRFYRVEVVPASPQPPPSTTSTRSKDFVYFFFNPI</sequence>
<evidence type="ECO:0000259" key="5">
    <source>
        <dbReference type="PROSITE" id="PS51473"/>
    </source>
</evidence>
<feature type="signal peptide" evidence="4">
    <location>
        <begin position="1"/>
        <end position="34"/>
    </location>
</feature>
<dbReference type="CDD" id="cd23509">
    <property type="entry name" value="Gnk2-like"/>
    <property type="match status" value="2"/>
</dbReference>
<keyword evidence="2" id="KW-0677">Repeat</keyword>
<dbReference type="AlphaFoldDB" id="A0A200QRS8"/>
<gene>
    <name evidence="6" type="ORF">BVC80_8917g1</name>
</gene>
<evidence type="ECO:0000313" key="6">
    <source>
        <dbReference type="EMBL" id="OVA13143.1"/>
    </source>
</evidence>
<proteinExistence type="predicted"/>
<reference evidence="6 7" key="1">
    <citation type="journal article" date="2017" name="Mol. Plant">
        <title>The Genome of Medicinal Plant Macleaya cordata Provides New Insights into Benzylisoquinoline Alkaloids Metabolism.</title>
        <authorList>
            <person name="Liu X."/>
            <person name="Liu Y."/>
            <person name="Huang P."/>
            <person name="Ma Y."/>
            <person name="Qing Z."/>
            <person name="Tang Q."/>
            <person name="Cao H."/>
            <person name="Cheng P."/>
            <person name="Zheng Y."/>
            <person name="Yuan Z."/>
            <person name="Zhou Y."/>
            <person name="Liu J."/>
            <person name="Tang Z."/>
            <person name="Zhuo Y."/>
            <person name="Zhang Y."/>
            <person name="Yu L."/>
            <person name="Huang J."/>
            <person name="Yang P."/>
            <person name="Peng Q."/>
            <person name="Zhang J."/>
            <person name="Jiang W."/>
            <person name="Zhang Z."/>
            <person name="Lin K."/>
            <person name="Ro D.K."/>
            <person name="Chen X."/>
            <person name="Xiong X."/>
            <person name="Shang Y."/>
            <person name="Huang S."/>
            <person name="Zeng J."/>
        </authorList>
    </citation>
    <scope>NUCLEOTIDE SEQUENCE [LARGE SCALE GENOMIC DNA]</scope>
    <source>
        <strain evidence="7">cv. BLH2017</strain>
        <tissue evidence="6">Root</tissue>
    </source>
</reference>
<dbReference type="OrthoDB" id="1923309at2759"/>
<feature type="domain" description="Gnk2-homologous" evidence="5">
    <location>
        <begin position="148"/>
        <end position="256"/>
    </location>
</feature>
<dbReference type="PROSITE" id="PS51473">
    <property type="entry name" value="GNK2"/>
    <property type="match status" value="2"/>
</dbReference>
<dbReference type="FunFam" id="3.30.430.20:FF:000002">
    <property type="entry name" value="Cysteine-rich receptor-like protein kinase 10"/>
    <property type="match status" value="1"/>
</dbReference>
<dbReference type="Proteomes" id="UP000195402">
    <property type="component" value="Unassembled WGS sequence"/>
</dbReference>
<dbReference type="EMBL" id="MVGT01001192">
    <property type="protein sequence ID" value="OVA13143.1"/>
    <property type="molecule type" value="Genomic_DNA"/>
</dbReference>
<dbReference type="FunFam" id="3.30.430.20:FF:000009">
    <property type="entry name" value="Cysteine-rich receptor-like protein kinase 28"/>
    <property type="match status" value="1"/>
</dbReference>
<comment type="caution">
    <text evidence="6">The sequence shown here is derived from an EMBL/GenBank/DDBJ whole genome shotgun (WGS) entry which is preliminary data.</text>
</comment>
<evidence type="ECO:0000313" key="7">
    <source>
        <dbReference type="Proteomes" id="UP000195402"/>
    </source>
</evidence>
<feature type="domain" description="Gnk2-homologous" evidence="5">
    <location>
        <begin position="36"/>
        <end position="140"/>
    </location>
</feature>